<keyword evidence="1" id="KW-0472">Membrane</keyword>
<organism evidence="2">
    <name type="scientific">Cacopsylla melanoneura</name>
    <dbReference type="NCBI Taxonomy" id="428564"/>
    <lineage>
        <taxon>Eukaryota</taxon>
        <taxon>Metazoa</taxon>
        <taxon>Ecdysozoa</taxon>
        <taxon>Arthropoda</taxon>
        <taxon>Hexapoda</taxon>
        <taxon>Insecta</taxon>
        <taxon>Pterygota</taxon>
        <taxon>Neoptera</taxon>
        <taxon>Paraneoptera</taxon>
        <taxon>Hemiptera</taxon>
        <taxon>Sternorrhyncha</taxon>
        <taxon>Psylloidea</taxon>
        <taxon>Psyllidae</taxon>
        <taxon>Psyllinae</taxon>
        <taxon>Cacopsylla</taxon>
    </lineage>
</organism>
<evidence type="ECO:0000256" key="1">
    <source>
        <dbReference type="SAM" id="Phobius"/>
    </source>
</evidence>
<proteinExistence type="predicted"/>
<dbReference type="AlphaFoldDB" id="A0A8D8VPA6"/>
<keyword evidence="1" id="KW-0812">Transmembrane</keyword>
<accession>A0A8D8VPA6</accession>
<keyword evidence="1" id="KW-1133">Transmembrane helix</keyword>
<reference evidence="2" key="1">
    <citation type="submission" date="2021-05" db="EMBL/GenBank/DDBJ databases">
        <authorList>
            <person name="Alioto T."/>
            <person name="Alioto T."/>
            <person name="Gomez Garrido J."/>
        </authorList>
    </citation>
    <scope>NUCLEOTIDE SEQUENCE</scope>
</reference>
<evidence type="ECO:0000313" key="2">
    <source>
        <dbReference type="EMBL" id="CAG6628670.1"/>
    </source>
</evidence>
<feature type="transmembrane region" description="Helical" evidence="1">
    <location>
        <begin position="26"/>
        <end position="43"/>
    </location>
</feature>
<name>A0A8D8VPA6_9HEMI</name>
<protein>
    <submittedName>
        <fullName evidence="2">Uncharacterized protein</fullName>
    </submittedName>
</protein>
<dbReference type="EMBL" id="HBUF01068479">
    <property type="protein sequence ID" value="CAG6628670.1"/>
    <property type="molecule type" value="Transcribed_RNA"/>
</dbReference>
<sequence length="191" mass="19982">MKAIFKQKTHDGVPLLKFDFRKLKTVLFKLIYFFLLNLYSSYFFLEMSNFPLDWVRKMGMSKVPLGVSLGSSCVIENLVLKGGSSKLSSENQDLALGVAIGNLALGSEVGPGNPALGSGEVPGNLGTKDVPGNLALGSPGTPGNLALGPENIPGNIALGSGDVPGNPAIGSEVNLRNLGSEVVPENLSLRS</sequence>